<keyword evidence="6" id="KW-1185">Reference proteome</keyword>
<evidence type="ECO:0000256" key="2">
    <source>
        <dbReference type="ARBA" id="ARBA00022803"/>
    </source>
</evidence>
<dbReference type="PANTHER" id="PTHR44858:SF1">
    <property type="entry name" value="UDP-N-ACETYLGLUCOSAMINE--PEPTIDE N-ACETYLGLUCOSAMINYLTRANSFERASE SPINDLY-RELATED"/>
    <property type="match status" value="1"/>
</dbReference>
<dbReference type="SUPFAM" id="SSF48452">
    <property type="entry name" value="TPR-like"/>
    <property type="match status" value="1"/>
</dbReference>
<sequence length="485" mass="51512">MWHTSLRSSSLPLLYSTPLLLLHSSLSHSATQGSMTSNVIGHNKALAEVALSLSEDARVNAAFLGGEVGPRSSVEETFELAWKAIGAGEMTRAVQLASSLLAADAAFDKAYFARGVAYARLGEWRRAVADYSSYLELTQVLRGASLANALYGRALCFARLGRRVAALRDLNEAIRVGPEEEQLTDKDPSLAPQAVVARLVLLQAYPQLAATQQAAAAAAAAAAAPAACTEGAPTSAADDQPTYEGKVWRAPLTAFEEALERAIGGGKVPLLLDATAQKVSDLYFLYAPATVVEAKRLAVERMAGRPVEEAREELRGELLHAMRHGHFLVVRMANSAADFRGAYCADDSFPLALFDQTAWPSGTDAASHAVFSKVVRPADTASGGMLHVPQSFKVVVTSTFKRDNYEALLKDSLPLESLQPIEIFEPSEKARAAALAGEGATNSGPLSGIISDWGGAWNSTASRTRGDAPRAGQLKGDQMSLFLSN</sequence>
<evidence type="ECO:0000313" key="6">
    <source>
        <dbReference type="Proteomes" id="UP001515480"/>
    </source>
</evidence>
<gene>
    <name evidence="5" type="ORF">AB1Y20_010695</name>
</gene>
<evidence type="ECO:0000313" key="5">
    <source>
        <dbReference type="EMBL" id="KAL1504286.1"/>
    </source>
</evidence>
<keyword evidence="1" id="KW-0677">Repeat</keyword>
<dbReference type="InterPro" id="IPR050498">
    <property type="entry name" value="Ycf3"/>
</dbReference>
<dbReference type="AlphaFoldDB" id="A0AB34IP97"/>
<accession>A0AB34IP97</accession>
<feature type="region of interest" description="Disordered" evidence="3">
    <location>
        <begin position="460"/>
        <end position="485"/>
    </location>
</feature>
<dbReference type="InterPro" id="IPR011990">
    <property type="entry name" value="TPR-like_helical_dom_sf"/>
</dbReference>
<feature type="chain" id="PRO_5044271501" evidence="4">
    <location>
        <begin position="28"/>
        <end position="485"/>
    </location>
</feature>
<name>A0AB34IP97_PRYPA</name>
<dbReference type="Proteomes" id="UP001515480">
    <property type="component" value="Unassembled WGS sequence"/>
</dbReference>
<keyword evidence="4" id="KW-0732">Signal</keyword>
<comment type="caution">
    <text evidence="5">The sequence shown here is derived from an EMBL/GenBank/DDBJ whole genome shotgun (WGS) entry which is preliminary data.</text>
</comment>
<protein>
    <submittedName>
        <fullName evidence="5">Uncharacterized protein</fullName>
    </submittedName>
</protein>
<evidence type="ECO:0000256" key="1">
    <source>
        <dbReference type="ARBA" id="ARBA00022737"/>
    </source>
</evidence>
<dbReference type="EMBL" id="JBGBPQ010000020">
    <property type="protein sequence ID" value="KAL1504286.1"/>
    <property type="molecule type" value="Genomic_DNA"/>
</dbReference>
<evidence type="ECO:0000256" key="4">
    <source>
        <dbReference type="SAM" id="SignalP"/>
    </source>
</evidence>
<keyword evidence="2" id="KW-0802">TPR repeat</keyword>
<proteinExistence type="predicted"/>
<dbReference type="GO" id="GO:0046813">
    <property type="term" value="P:receptor-mediated virion attachment to host cell"/>
    <property type="evidence" value="ECO:0007669"/>
    <property type="project" value="TreeGrafter"/>
</dbReference>
<evidence type="ECO:0000256" key="3">
    <source>
        <dbReference type="SAM" id="MobiDB-lite"/>
    </source>
</evidence>
<feature type="signal peptide" evidence="4">
    <location>
        <begin position="1"/>
        <end position="27"/>
    </location>
</feature>
<reference evidence="5 6" key="1">
    <citation type="journal article" date="2024" name="Science">
        <title>Giant polyketide synthase enzymes in the biosynthesis of giant marine polyether toxins.</title>
        <authorList>
            <person name="Fallon T.R."/>
            <person name="Shende V.V."/>
            <person name="Wierzbicki I.H."/>
            <person name="Pendleton A.L."/>
            <person name="Watervoot N.F."/>
            <person name="Auber R.P."/>
            <person name="Gonzalez D.J."/>
            <person name="Wisecaver J.H."/>
            <person name="Moore B.S."/>
        </authorList>
    </citation>
    <scope>NUCLEOTIDE SEQUENCE [LARGE SCALE GENOMIC DNA]</scope>
    <source>
        <strain evidence="5 6">12B1</strain>
    </source>
</reference>
<dbReference type="PANTHER" id="PTHR44858">
    <property type="entry name" value="TETRATRICOPEPTIDE REPEAT PROTEIN 6"/>
    <property type="match status" value="1"/>
</dbReference>
<dbReference type="InterPro" id="IPR019734">
    <property type="entry name" value="TPR_rpt"/>
</dbReference>
<organism evidence="5 6">
    <name type="scientific">Prymnesium parvum</name>
    <name type="common">Toxic golden alga</name>
    <dbReference type="NCBI Taxonomy" id="97485"/>
    <lineage>
        <taxon>Eukaryota</taxon>
        <taxon>Haptista</taxon>
        <taxon>Haptophyta</taxon>
        <taxon>Prymnesiophyceae</taxon>
        <taxon>Prymnesiales</taxon>
        <taxon>Prymnesiaceae</taxon>
        <taxon>Prymnesium</taxon>
    </lineage>
</organism>
<dbReference type="Gene3D" id="1.25.40.10">
    <property type="entry name" value="Tetratricopeptide repeat domain"/>
    <property type="match status" value="1"/>
</dbReference>
<dbReference type="SMART" id="SM00028">
    <property type="entry name" value="TPR"/>
    <property type="match status" value="2"/>
</dbReference>